<reference evidence="1 2" key="1">
    <citation type="journal article" date="2019" name="PLoS Biol.">
        <title>Sex chromosomes control vertical transmission of feminizing Wolbachia symbionts in an isopod.</title>
        <authorList>
            <person name="Becking T."/>
            <person name="Chebbi M.A."/>
            <person name="Giraud I."/>
            <person name="Moumen B."/>
            <person name="Laverre T."/>
            <person name="Caubet Y."/>
            <person name="Peccoud J."/>
            <person name="Gilbert C."/>
            <person name="Cordaux R."/>
        </authorList>
    </citation>
    <scope>NUCLEOTIDE SEQUENCE [LARGE SCALE GENOMIC DNA]</scope>
    <source>
        <strain evidence="1">ANa2</strain>
        <tissue evidence="1">Whole body excluding digestive tract and cuticle</tissue>
    </source>
</reference>
<evidence type="ECO:0000313" key="1">
    <source>
        <dbReference type="EMBL" id="KAB7495712.1"/>
    </source>
</evidence>
<name>A0A5N5SPD9_9CRUS</name>
<dbReference type="AlphaFoldDB" id="A0A5N5SPD9"/>
<proteinExistence type="predicted"/>
<evidence type="ECO:0000313" key="2">
    <source>
        <dbReference type="Proteomes" id="UP000326759"/>
    </source>
</evidence>
<protein>
    <submittedName>
        <fullName evidence="1">Uncharacterized protein</fullName>
    </submittedName>
</protein>
<sequence>MVTNMNMKRFLLCWVHRNLEKTPKKECLQEDDFASLQKTVKMLKRDFEENDEKVVNLIFVHLFRKILINFKIKHKVKYLLIRRLC</sequence>
<comment type="caution">
    <text evidence="1">The sequence shown here is derived from an EMBL/GenBank/DDBJ whole genome shotgun (WGS) entry which is preliminary data.</text>
</comment>
<gene>
    <name evidence="1" type="ORF">Anas_07279</name>
</gene>
<organism evidence="1 2">
    <name type="scientific">Armadillidium nasatum</name>
    <dbReference type="NCBI Taxonomy" id="96803"/>
    <lineage>
        <taxon>Eukaryota</taxon>
        <taxon>Metazoa</taxon>
        <taxon>Ecdysozoa</taxon>
        <taxon>Arthropoda</taxon>
        <taxon>Crustacea</taxon>
        <taxon>Multicrustacea</taxon>
        <taxon>Malacostraca</taxon>
        <taxon>Eumalacostraca</taxon>
        <taxon>Peracarida</taxon>
        <taxon>Isopoda</taxon>
        <taxon>Oniscidea</taxon>
        <taxon>Crinocheta</taxon>
        <taxon>Armadillidiidae</taxon>
        <taxon>Armadillidium</taxon>
    </lineage>
</organism>
<dbReference type="Proteomes" id="UP000326759">
    <property type="component" value="Unassembled WGS sequence"/>
</dbReference>
<accession>A0A5N5SPD9</accession>
<dbReference type="EMBL" id="SEYY01022208">
    <property type="protein sequence ID" value="KAB7495712.1"/>
    <property type="molecule type" value="Genomic_DNA"/>
</dbReference>
<keyword evidence="2" id="KW-1185">Reference proteome</keyword>